<dbReference type="AlphaFoldDB" id="A0A4R6SNR3"/>
<evidence type="ECO:0000313" key="2">
    <source>
        <dbReference type="Proteomes" id="UP000295620"/>
    </source>
</evidence>
<dbReference type="Proteomes" id="UP000295620">
    <property type="component" value="Unassembled WGS sequence"/>
</dbReference>
<sequence>KKLDRMKKILTFAVPTKRELSGGAAQAE</sequence>
<organism evidence="1 2">
    <name type="scientific">Pedobacter metabolipauper</name>
    <dbReference type="NCBI Taxonomy" id="425513"/>
    <lineage>
        <taxon>Bacteria</taxon>
        <taxon>Pseudomonadati</taxon>
        <taxon>Bacteroidota</taxon>
        <taxon>Sphingobacteriia</taxon>
        <taxon>Sphingobacteriales</taxon>
        <taxon>Sphingobacteriaceae</taxon>
        <taxon>Pedobacter</taxon>
    </lineage>
</organism>
<protein>
    <submittedName>
        <fullName evidence="1">Uncharacterized protein</fullName>
    </submittedName>
</protein>
<evidence type="ECO:0000313" key="1">
    <source>
        <dbReference type="EMBL" id="TDQ06176.1"/>
    </source>
</evidence>
<feature type="non-terminal residue" evidence="1">
    <location>
        <position position="1"/>
    </location>
</feature>
<keyword evidence="2" id="KW-1185">Reference proteome</keyword>
<accession>A0A4R6SNR3</accession>
<reference evidence="1 2" key="1">
    <citation type="submission" date="2019-03" db="EMBL/GenBank/DDBJ databases">
        <title>Genomic Encyclopedia of Archaeal and Bacterial Type Strains, Phase II (KMG-II): from individual species to whole genera.</title>
        <authorList>
            <person name="Goeker M."/>
        </authorList>
    </citation>
    <scope>NUCLEOTIDE SEQUENCE [LARGE SCALE GENOMIC DNA]</scope>
    <source>
        <strain evidence="1 2">DSM 19035</strain>
    </source>
</reference>
<proteinExistence type="predicted"/>
<gene>
    <name evidence="1" type="ORF">ATK78_4645</name>
</gene>
<dbReference type="EMBL" id="SNYC01000011">
    <property type="protein sequence ID" value="TDQ06176.1"/>
    <property type="molecule type" value="Genomic_DNA"/>
</dbReference>
<comment type="caution">
    <text evidence="1">The sequence shown here is derived from an EMBL/GenBank/DDBJ whole genome shotgun (WGS) entry which is preliminary data.</text>
</comment>
<name>A0A4R6SNR3_9SPHI</name>